<feature type="non-terminal residue" evidence="3">
    <location>
        <position position="284"/>
    </location>
</feature>
<gene>
    <name evidence="3" type="ORF">PMAYCL1PPCAC_08907</name>
</gene>
<feature type="transmembrane region" description="Helical" evidence="2">
    <location>
        <begin position="12"/>
        <end position="29"/>
    </location>
</feature>
<evidence type="ECO:0000313" key="4">
    <source>
        <dbReference type="Proteomes" id="UP001328107"/>
    </source>
</evidence>
<evidence type="ECO:0000256" key="2">
    <source>
        <dbReference type="SAM" id="Phobius"/>
    </source>
</evidence>
<keyword evidence="2" id="KW-1133">Transmembrane helix</keyword>
<dbReference type="Proteomes" id="UP001328107">
    <property type="component" value="Unassembled WGS sequence"/>
</dbReference>
<evidence type="ECO:0008006" key="5">
    <source>
        <dbReference type="Google" id="ProtNLM"/>
    </source>
</evidence>
<feature type="transmembrane region" description="Helical" evidence="2">
    <location>
        <begin position="41"/>
        <end position="59"/>
    </location>
</feature>
<feature type="transmembrane region" description="Helical" evidence="2">
    <location>
        <begin position="71"/>
        <end position="90"/>
    </location>
</feature>
<comment type="caution">
    <text evidence="3">The sequence shown here is derived from an EMBL/GenBank/DDBJ whole genome shotgun (WGS) entry which is preliminary data.</text>
</comment>
<feature type="region of interest" description="Disordered" evidence="1">
    <location>
        <begin position="260"/>
        <end position="284"/>
    </location>
</feature>
<evidence type="ECO:0000256" key="1">
    <source>
        <dbReference type="SAM" id="MobiDB-lite"/>
    </source>
</evidence>
<evidence type="ECO:0000313" key="3">
    <source>
        <dbReference type="EMBL" id="GMR38712.1"/>
    </source>
</evidence>
<accession>A0AAN4ZIK6</accession>
<keyword evidence="2" id="KW-0812">Transmembrane</keyword>
<dbReference type="EMBL" id="BTRK01000002">
    <property type="protein sequence ID" value="GMR38712.1"/>
    <property type="molecule type" value="Genomic_DNA"/>
</dbReference>
<keyword evidence="2" id="KW-0472">Membrane</keyword>
<feature type="compositionally biased region" description="Polar residues" evidence="1">
    <location>
        <begin position="269"/>
        <end position="278"/>
    </location>
</feature>
<keyword evidence="4" id="KW-1185">Reference proteome</keyword>
<name>A0AAN4ZIK6_9BILA</name>
<protein>
    <recommendedName>
        <fullName evidence="5">Transmembrane protein</fullName>
    </recommendedName>
</protein>
<sequence>MGLESVRIVTKILVIVKVLNSAWMLYLAFRSFDHGGAREKFMAVLHMCQILAGLVVFLCCDGPKTLPHSGLFLIVFSVISLAAIVILRFFCPNCDTNVEMNNLITFSWCCSCADFVLNVSITGNLAKMESLRGSGNNNNNNGDGGDLLSPLPIPTRLPSAPRLSAHLESNQVNLESSQQVNPEPRRGVFSRIFNRKREVRGEDEGTERNRSRTLRLPCVPLLSPRDLLDSHQETCGDGAKPLEIDEKEKDEAWAIFEEKEEEFESKQECTVQKETSAPSVPVRD</sequence>
<dbReference type="AlphaFoldDB" id="A0AAN4ZIK6"/>
<reference evidence="4" key="1">
    <citation type="submission" date="2022-10" db="EMBL/GenBank/DDBJ databases">
        <title>Genome assembly of Pristionchus species.</title>
        <authorList>
            <person name="Yoshida K."/>
            <person name="Sommer R.J."/>
        </authorList>
    </citation>
    <scope>NUCLEOTIDE SEQUENCE [LARGE SCALE GENOMIC DNA]</scope>
    <source>
        <strain evidence="4">RS5460</strain>
    </source>
</reference>
<organism evidence="3 4">
    <name type="scientific">Pristionchus mayeri</name>
    <dbReference type="NCBI Taxonomy" id="1317129"/>
    <lineage>
        <taxon>Eukaryota</taxon>
        <taxon>Metazoa</taxon>
        <taxon>Ecdysozoa</taxon>
        <taxon>Nematoda</taxon>
        <taxon>Chromadorea</taxon>
        <taxon>Rhabditida</taxon>
        <taxon>Rhabditina</taxon>
        <taxon>Diplogasteromorpha</taxon>
        <taxon>Diplogasteroidea</taxon>
        <taxon>Neodiplogasteridae</taxon>
        <taxon>Pristionchus</taxon>
    </lineage>
</organism>
<proteinExistence type="predicted"/>